<dbReference type="InterPro" id="IPR012337">
    <property type="entry name" value="RNaseH-like_sf"/>
</dbReference>
<evidence type="ECO:0000256" key="2">
    <source>
        <dbReference type="ARBA" id="ARBA00022723"/>
    </source>
</evidence>
<feature type="domain" description="DUF659" evidence="9">
    <location>
        <begin position="354"/>
        <end position="504"/>
    </location>
</feature>
<evidence type="ECO:0000256" key="4">
    <source>
        <dbReference type="ARBA" id="ARBA00022833"/>
    </source>
</evidence>
<keyword evidence="4" id="KW-0862">Zinc</keyword>
<feature type="domain" description="BED-type" evidence="8">
    <location>
        <begin position="12"/>
        <end position="47"/>
    </location>
</feature>
<dbReference type="Pfam" id="PF05699">
    <property type="entry name" value="Dimer_Tnp_hAT"/>
    <property type="match status" value="1"/>
</dbReference>
<evidence type="ECO:0000256" key="5">
    <source>
        <dbReference type="ARBA" id="ARBA00023125"/>
    </source>
</evidence>
<dbReference type="GO" id="GO:0003677">
    <property type="term" value="F:DNA binding"/>
    <property type="evidence" value="ECO:0007669"/>
    <property type="project" value="UniProtKB-KW"/>
</dbReference>
<dbReference type="InterPro" id="IPR007021">
    <property type="entry name" value="DUF659"/>
</dbReference>
<dbReference type="EMBL" id="JAUUTY010000005">
    <property type="protein sequence ID" value="KAK1632181.1"/>
    <property type="molecule type" value="Genomic_DNA"/>
</dbReference>
<feature type="domain" description="BED-type" evidence="8">
    <location>
        <begin position="164"/>
        <end position="200"/>
    </location>
</feature>
<evidence type="ECO:0000259" key="9">
    <source>
        <dbReference type="Pfam" id="PF04937"/>
    </source>
</evidence>
<comment type="subcellular location">
    <subcellularLocation>
        <location evidence="1">Nucleus</location>
    </subcellularLocation>
</comment>
<dbReference type="PANTHER" id="PTHR32166">
    <property type="entry name" value="OSJNBA0013A04.12 PROTEIN"/>
    <property type="match status" value="1"/>
</dbReference>
<evidence type="ECO:0008006" key="13">
    <source>
        <dbReference type="Google" id="ProtNLM"/>
    </source>
</evidence>
<reference evidence="11" key="1">
    <citation type="submission" date="2023-07" db="EMBL/GenBank/DDBJ databases">
        <title>A chromosome-level genome assembly of Lolium multiflorum.</title>
        <authorList>
            <person name="Chen Y."/>
            <person name="Copetti D."/>
            <person name="Kolliker R."/>
            <person name="Studer B."/>
        </authorList>
    </citation>
    <scope>NUCLEOTIDE SEQUENCE</scope>
    <source>
        <strain evidence="11">02402/16</strain>
        <tissue evidence="11">Leaf</tissue>
    </source>
</reference>
<feature type="compositionally biased region" description="Polar residues" evidence="7">
    <location>
        <begin position="256"/>
        <end position="265"/>
    </location>
</feature>
<proteinExistence type="predicted"/>
<evidence type="ECO:0000259" key="10">
    <source>
        <dbReference type="Pfam" id="PF05699"/>
    </source>
</evidence>
<dbReference type="Pfam" id="PF02892">
    <property type="entry name" value="zf-BED"/>
    <property type="match status" value="2"/>
</dbReference>
<dbReference type="GO" id="GO:0008270">
    <property type="term" value="F:zinc ion binding"/>
    <property type="evidence" value="ECO:0007669"/>
    <property type="project" value="UniProtKB-KW"/>
</dbReference>
<feature type="compositionally biased region" description="Basic and acidic residues" evidence="7">
    <location>
        <begin position="80"/>
        <end position="99"/>
    </location>
</feature>
<dbReference type="InterPro" id="IPR008906">
    <property type="entry name" value="HATC_C_dom"/>
</dbReference>
<name>A0AAD8RUU2_LOLMU</name>
<keyword evidence="6" id="KW-0539">Nucleus</keyword>
<dbReference type="Proteomes" id="UP001231189">
    <property type="component" value="Unassembled WGS sequence"/>
</dbReference>
<gene>
    <name evidence="11" type="ORF">QYE76_006496</name>
</gene>
<dbReference type="PANTHER" id="PTHR32166:SF122">
    <property type="entry name" value="OS09G0499600 PROTEIN"/>
    <property type="match status" value="1"/>
</dbReference>
<keyword evidence="12" id="KW-1185">Reference proteome</keyword>
<evidence type="ECO:0000256" key="6">
    <source>
        <dbReference type="ARBA" id="ARBA00023242"/>
    </source>
</evidence>
<dbReference type="GO" id="GO:0046983">
    <property type="term" value="F:protein dimerization activity"/>
    <property type="evidence" value="ECO:0007669"/>
    <property type="project" value="InterPro"/>
</dbReference>
<organism evidence="11 12">
    <name type="scientific">Lolium multiflorum</name>
    <name type="common">Italian ryegrass</name>
    <name type="synonym">Lolium perenne subsp. multiflorum</name>
    <dbReference type="NCBI Taxonomy" id="4521"/>
    <lineage>
        <taxon>Eukaryota</taxon>
        <taxon>Viridiplantae</taxon>
        <taxon>Streptophyta</taxon>
        <taxon>Embryophyta</taxon>
        <taxon>Tracheophyta</taxon>
        <taxon>Spermatophyta</taxon>
        <taxon>Magnoliopsida</taxon>
        <taxon>Liliopsida</taxon>
        <taxon>Poales</taxon>
        <taxon>Poaceae</taxon>
        <taxon>BOP clade</taxon>
        <taxon>Pooideae</taxon>
        <taxon>Poodae</taxon>
        <taxon>Poeae</taxon>
        <taxon>Poeae Chloroplast Group 2 (Poeae type)</taxon>
        <taxon>Loliodinae</taxon>
        <taxon>Loliinae</taxon>
        <taxon>Lolium</taxon>
    </lineage>
</organism>
<evidence type="ECO:0000256" key="1">
    <source>
        <dbReference type="ARBA" id="ARBA00004123"/>
    </source>
</evidence>
<feature type="region of interest" description="Disordered" evidence="7">
    <location>
        <begin position="256"/>
        <end position="295"/>
    </location>
</feature>
<dbReference type="AlphaFoldDB" id="A0AAD8RUU2"/>
<dbReference type="GO" id="GO:0005634">
    <property type="term" value="C:nucleus"/>
    <property type="evidence" value="ECO:0007669"/>
    <property type="project" value="UniProtKB-SubCell"/>
</dbReference>
<evidence type="ECO:0000313" key="11">
    <source>
        <dbReference type="EMBL" id="KAK1632181.1"/>
    </source>
</evidence>
<comment type="caution">
    <text evidence="11">The sequence shown here is derived from an EMBL/GenBank/DDBJ whole genome shotgun (WGS) entry which is preliminary data.</text>
</comment>
<dbReference type="InterPro" id="IPR003656">
    <property type="entry name" value="Znf_BED"/>
</dbReference>
<evidence type="ECO:0000256" key="3">
    <source>
        <dbReference type="ARBA" id="ARBA00022771"/>
    </source>
</evidence>
<dbReference type="Pfam" id="PF04937">
    <property type="entry name" value="DUF659"/>
    <property type="match status" value="1"/>
</dbReference>
<evidence type="ECO:0000256" key="7">
    <source>
        <dbReference type="SAM" id="MobiDB-lite"/>
    </source>
</evidence>
<accession>A0AAD8RUU2</accession>
<dbReference type="SUPFAM" id="SSF53098">
    <property type="entry name" value="Ribonuclease H-like"/>
    <property type="match status" value="1"/>
</dbReference>
<keyword evidence="3" id="KW-0863">Zinc-finger</keyword>
<feature type="region of interest" description="Disordered" evidence="7">
    <location>
        <begin position="80"/>
        <end position="161"/>
    </location>
</feature>
<evidence type="ECO:0000259" key="8">
    <source>
        <dbReference type="Pfam" id="PF02892"/>
    </source>
</evidence>
<evidence type="ECO:0000313" key="12">
    <source>
        <dbReference type="Proteomes" id="UP001231189"/>
    </source>
</evidence>
<keyword evidence="2" id="KW-0479">Metal-binding</keyword>
<feature type="domain" description="HAT C-terminal dimerisation" evidence="10">
    <location>
        <begin position="726"/>
        <end position="795"/>
    </location>
</feature>
<protein>
    <recommendedName>
        <fullName evidence="13">BED-type domain-containing protein</fullName>
    </recommendedName>
</protein>
<keyword evidence="5" id="KW-0238">DNA-binding</keyword>
<sequence length="900" mass="100551">MASSPPSSKKIAWSHAKADTGSRNGIICLHCGKKIGGGGITRLKYHLAGITGQVEPCRKVPKGVKRQMLGLVAELRIKEERRNRTRHETRAGKSSRPDDSSDVDLTMEGGSASQSRPSRKRRSGCVSPETVTGSEPGSAGLVAPEDSVQDGRDGSDAPDDMLHNAWSHAKVDADSRNAIICLHCGKKIGGGGITRLKYHLAGVPGQVESCRKVPKDVRRQMMELVDELRIKEERRNRTRHGTRVLFDDSLDANLTTEGGSASQFGPSRKRRSGCLSPEAIIGSEPNSGGAVAPEDMVQDSRDSLDAPNDLLHNARIAMARWWHDVNIPFSAAKSPFYQPMIHAIASAGLSFKGPSYHDLRGPLLKDVAADIREYLNDLKREWSVYGCSVIVDRQIDHGKGSFTNFLVRCPRGTMFLKSVDTTEESSLLAIFDQVVREVGPENIVQFITDIDETYKVAVNLLEKRYGTFIWSPCAARCIDLMLENFADPRYFPVISETLSKARKITKFIYNHAWVLSLMRKDFTNGKDLCRPSITRYATHFLTLQCILKFEKELRQMVTSNKWVKSTYGKSGVGKEIAAIILKDVDFWAQCKHVAKVTEPLLCVLRLVDSNEKPSMGYLYDAMEKAKESIRRRLMHNACLYGPYVRVIEARLEKQLNSPLHAAGCFFNPAIYFSPSFKMQNIVSRGLIKTITSLVLGDETQDKVFLQLEEYKKSIGDFGLPIAIRQREKLNPVAWWENFGNGTLELQSLAIRVLSQCCSATGCERNWDVFEYLHSTKLSRLERSRLNDIVFVQYNLKLKERNLRKCKVDIDPISLDNIDILDEWVSEEPSLLCRDDLGWESIDAPFAEATSDDDELLAIEDGEDAPAGPVAATSWSMADGSYYCPHPDQDPFIYVTQSGGK</sequence>